<dbReference type="SUPFAM" id="SSF52172">
    <property type="entry name" value="CheY-like"/>
    <property type="match status" value="1"/>
</dbReference>
<evidence type="ECO:0000256" key="4">
    <source>
        <dbReference type="ARBA" id="ARBA00023163"/>
    </source>
</evidence>
<dbReference type="InterPro" id="IPR036388">
    <property type="entry name" value="WH-like_DNA-bd_sf"/>
</dbReference>
<dbReference type="Gene3D" id="1.10.10.10">
    <property type="entry name" value="Winged helix-like DNA-binding domain superfamily/Winged helix DNA-binding domain"/>
    <property type="match status" value="1"/>
</dbReference>
<accession>A0ABP7F3P4</accession>
<feature type="domain" description="ANTAR" evidence="5">
    <location>
        <begin position="181"/>
        <end position="242"/>
    </location>
</feature>
<dbReference type="SUPFAM" id="SSF55781">
    <property type="entry name" value="GAF domain-like"/>
    <property type="match status" value="1"/>
</dbReference>
<protein>
    <recommendedName>
        <fullName evidence="5">ANTAR domain-containing protein</fullName>
    </recommendedName>
</protein>
<keyword evidence="2" id="KW-0418">Kinase</keyword>
<evidence type="ECO:0000313" key="7">
    <source>
        <dbReference type="Proteomes" id="UP001500908"/>
    </source>
</evidence>
<keyword evidence="7" id="KW-1185">Reference proteome</keyword>
<dbReference type="InterPro" id="IPR011006">
    <property type="entry name" value="CheY-like_superfamily"/>
</dbReference>
<comment type="caution">
    <text evidence="6">The sequence shown here is derived from an EMBL/GenBank/DDBJ whole genome shotgun (WGS) entry which is preliminary data.</text>
</comment>
<proteinExistence type="predicted"/>
<dbReference type="Pfam" id="PF13185">
    <property type="entry name" value="GAF_2"/>
    <property type="match status" value="1"/>
</dbReference>
<dbReference type="PIRSF" id="PIRSF036625">
    <property type="entry name" value="GAF_ANTAR"/>
    <property type="match status" value="1"/>
</dbReference>
<dbReference type="InterPro" id="IPR029016">
    <property type="entry name" value="GAF-like_dom_sf"/>
</dbReference>
<organism evidence="6 7">
    <name type="scientific">Salinactinospora qingdaonensis</name>
    <dbReference type="NCBI Taxonomy" id="702744"/>
    <lineage>
        <taxon>Bacteria</taxon>
        <taxon>Bacillati</taxon>
        <taxon>Actinomycetota</taxon>
        <taxon>Actinomycetes</taxon>
        <taxon>Streptosporangiales</taxon>
        <taxon>Nocardiopsidaceae</taxon>
        <taxon>Salinactinospora</taxon>
    </lineage>
</organism>
<dbReference type="Gene3D" id="3.30.450.40">
    <property type="match status" value="1"/>
</dbReference>
<evidence type="ECO:0000256" key="2">
    <source>
        <dbReference type="ARBA" id="ARBA00022777"/>
    </source>
</evidence>
<dbReference type="InterPro" id="IPR012074">
    <property type="entry name" value="GAF_ANTAR"/>
</dbReference>
<dbReference type="SMART" id="SM00065">
    <property type="entry name" value="GAF"/>
    <property type="match status" value="1"/>
</dbReference>
<name>A0ABP7F3P4_9ACTN</name>
<evidence type="ECO:0000259" key="5">
    <source>
        <dbReference type="PROSITE" id="PS50921"/>
    </source>
</evidence>
<reference evidence="7" key="1">
    <citation type="journal article" date="2019" name="Int. J. Syst. Evol. Microbiol.">
        <title>The Global Catalogue of Microorganisms (GCM) 10K type strain sequencing project: providing services to taxonomists for standard genome sequencing and annotation.</title>
        <authorList>
            <consortium name="The Broad Institute Genomics Platform"/>
            <consortium name="The Broad Institute Genome Sequencing Center for Infectious Disease"/>
            <person name="Wu L."/>
            <person name="Ma J."/>
        </authorList>
    </citation>
    <scope>NUCLEOTIDE SEQUENCE [LARGE SCALE GENOMIC DNA]</scope>
    <source>
        <strain evidence="7">JCM 17137</strain>
    </source>
</reference>
<dbReference type="RefSeq" id="WP_344967637.1">
    <property type="nucleotide sequence ID" value="NZ_BAABDD010000003.1"/>
</dbReference>
<dbReference type="Proteomes" id="UP001500908">
    <property type="component" value="Unassembled WGS sequence"/>
</dbReference>
<dbReference type="PROSITE" id="PS50921">
    <property type="entry name" value="ANTAR"/>
    <property type="match status" value="1"/>
</dbReference>
<keyword evidence="3" id="KW-0805">Transcription regulation</keyword>
<evidence type="ECO:0000313" key="6">
    <source>
        <dbReference type="EMBL" id="GAA3730796.1"/>
    </source>
</evidence>
<gene>
    <name evidence="6" type="ORF">GCM10022402_09330</name>
</gene>
<evidence type="ECO:0000256" key="1">
    <source>
        <dbReference type="ARBA" id="ARBA00022679"/>
    </source>
</evidence>
<dbReference type="InterPro" id="IPR005561">
    <property type="entry name" value="ANTAR"/>
</dbReference>
<dbReference type="EMBL" id="BAABDD010000003">
    <property type="protein sequence ID" value="GAA3730796.1"/>
    <property type="molecule type" value="Genomic_DNA"/>
</dbReference>
<dbReference type="InterPro" id="IPR003018">
    <property type="entry name" value="GAF"/>
</dbReference>
<keyword evidence="4" id="KW-0804">Transcription</keyword>
<dbReference type="Pfam" id="PF03861">
    <property type="entry name" value="ANTAR"/>
    <property type="match status" value="1"/>
</dbReference>
<keyword evidence="1" id="KW-0808">Transferase</keyword>
<evidence type="ECO:0000256" key="3">
    <source>
        <dbReference type="ARBA" id="ARBA00023015"/>
    </source>
</evidence>
<dbReference type="SMART" id="SM01012">
    <property type="entry name" value="ANTAR"/>
    <property type="match status" value="1"/>
</dbReference>
<sequence length="254" mass="27805">MAEIEIQPVTPASAHDRYGDIITALSELTQVLAIEESMEESLQRILVLAMRLIPGCHAASITVLDDSGMPKTIVATDDDTFRLDQGQYQLDDGPCLDAARRHTINRCDVEAAEQVWPRFTEIAKSMGLRSYLSAGLVVEGHPLGALNLSSREPAGFDALDEAFISMFSTPVASAIAGRDRYQRTSELAVNLERAMDSRAVIDRAIGIVMAQARCDADVAFERLRTASNNQNIKLREIAARVVEQVPHNGNGSRR</sequence>